<sequence length="319" mass="35975">MKRPLENVIGGPLQGAPSKPNDTPKSQVFNFTLEVSFSKEPVINQSCTVPPASGNFSEDPWHFHFPILRHQPPKDAKYLVSISQSLVYFYSIKVKLNLHSLYHPKSVVSIRFTEKTRNKSPLQHQTMAKFFLLIFLLLLLLLLSMAEIRSDSRSIIPFAEFRFAPPGVLELNVSHLSLSNSSLELDLSSLGFFLSTGDSWLHVLGQMQDGEITCALQSSLVKLIYTFNNLPAGANSFDISFSETHPGQFTLFFANCLPQLQISMDVRSAIYNVDQKTNRRDYLCAGSTVLPRVHFPTWEKKNKESLVIKENNYVLKGHA</sequence>
<reference evidence="1 2" key="1">
    <citation type="journal article" date="2022" name="Hortic Res">
        <title>A haplotype resolved chromosomal level avocado genome allows analysis of novel avocado genes.</title>
        <authorList>
            <person name="Nath O."/>
            <person name="Fletcher S.J."/>
            <person name="Hayward A."/>
            <person name="Shaw L.M."/>
            <person name="Masouleh A.K."/>
            <person name="Furtado A."/>
            <person name="Henry R.J."/>
            <person name="Mitter N."/>
        </authorList>
    </citation>
    <scope>NUCLEOTIDE SEQUENCE [LARGE SCALE GENOMIC DNA]</scope>
    <source>
        <strain evidence="2">cv. Hass</strain>
    </source>
</reference>
<proteinExistence type="predicted"/>
<name>A0ACC2L1B2_PERAE</name>
<evidence type="ECO:0000313" key="1">
    <source>
        <dbReference type="EMBL" id="KAJ8627038.1"/>
    </source>
</evidence>
<keyword evidence="2" id="KW-1185">Reference proteome</keyword>
<protein>
    <submittedName>
        <fullName evidence="1">Uncharacterized protein</fullName>
    </submittedName>
</protein>
<accession>A0ACC2L1B2</accession>
<evidence type="ECO:0000313" key="2">
    <source>
        <dbReference type="Proteomes" id="UP001234297"/>
    </source>
</evidence>
<gene>
    <name evidence="1" type="ORF">MRB53_020345</name>
</gene>
<dbReference type="Proteomes" id="UP001234297">
    <property type="component" value="Chromosome 6"/>
</dbReference>
<organism evidence="1 2">
    <name type="scientific">Persea americana</name>
    <name type="common">Avocado</name>
    <dbReference type="NCBI Taxonomy" id="3435"/>
    <lineage>
        <taxon>Eukaryota</taxon>
        <taxon>Viridiplantae</taxon>
        <taxon>Streptophyta</taxon>
        <taxon>Embryophyta</taxon>
        <taxon>Tracheophyta</taxon>
        <taxon>Spermatophyta</taxon>
        <taxon>Magnoliopsida</taxon>
        <taxon>Magnoliidae</taxon>
        <taxon>Laurales</taxon>
        <taxon>Lauraceae</taxon>
        <taxon>Persea</taxon>
    </lineage>
</organism>
<comment type="caution">
    <text evidence="1">The sequence shown here is derived from an EMBL/GenBank/DDBJ whole genome shotgun (WGS) entry which is preliminary data.</text>
</comment>
<dbReference type="EMBL" id="CM056814">
    <property type="protein sequence ID" value="KAJ8627038.1"/>
    <property type="molecule type" value="Genomic_DNA"/>
</dbReference>